<evidence type="ECO:0000259" key="9">
    <source>
        <dbReference type="SMART" id="SM00359"/>
    </source>
</evidence>
<feature type="binding site" evidence="8">
    <location>
        <begin position="177"/>
        <end position="178"/>
    </location>
    <ligand>
        <name>ATP</name>
        <dbReference type="ChEBI" id="CHEBI:30616"/>
    </ligand>
</feature>
<gene>
    <name evidence="8" type="primary">proB</name>
    <name evidence="10" type="ORF">H2509_07875</name>
</gene>
<dbReference type="PIRSF" id="PIRSF000729">
    <property type="entry name" value="GK"/>
    <property type="match status" value="1"/>
</dbReference>
<dbReference type="InterPro" id="IPR015947">
    <property type="entry name" value="PUA-like_sf"/>
</dbReference>
<dbReference type="CDD" id="cd04242">
    <property type="entry name" value="AAK_G5K_ProB"/>
    <property type="match status" value="1"/>
</dbReference>
<comment type="pathway">
    <text evidence="8">Amino-acid biosynthesis; L-proline biosynthesis; L-glutamate 5-semialdehyde from L-glutamate: step 1/2.</text>
</comment>
<dbReference type="Proteomes" id="UP000541109">
    <property type="component" value="Unassembled WGS sequence"/>
</dbReference>
<dbReference type="EMBL" id="JACFXV010000044">
    <property type="protein sequence ID" value="MBA5777047.1"/>
    <property type="molecule type" value="Genomic_DNA"/>
</dbReference>
<feature type="binding site" evidence="8">
    <location>
        <position position="19"/>
    </location>
    <ligand>
        <name>ATP</name>
        <dbReference type="ChEBI" id="CHEBI:30616"/>
    </ligand>
</feature>
<organism evidence="10 11">
    <name type="scientific">Stappia albiluteola</name>
    <dbReference type="NCBI Taxonomy" id="2758565"/>
    <lineage>
        <taxon>Bacteria</taxon>
        <taxon>Pseudomonadati</taxon>
        <taxon>Pseudomonadota</taxon>
        <taxon>Alphaproteobacteria</taxon>
        <taxon>Hyphomicrobiales</taxon>
        <taxon>Stappiaceae</taxon>
        <taxon>Stappia</taxon>
    </lineage>
</organism>
<dbReference type="SMART" id="SM00359">
    <property type="entry name" value="PUA"/>
    <property type="match status" value="1"/>
</dbReference>
<evidence type="ECO:0000256" key="1">
    <source>
        <dbReference type="ARBA" id="ARBA00022490"/>
    </source>
</evidence>
<feature type="binding site" evidence="8">
    <location>
        <position position="157"/>
    </location>
    <ligand>
        <name>substrate</name>
    </ligand>
</feature>
<keyword evidence="6 8" id="KW-0418">Kinase</keyword>
<feature type="domain" description="PUA" evidence="9">
    <location>
        <begin position="284"/>
        <end position="366"/>
    </location>
</feature>
<protein>
    <recommendedName>
        <fullName evidence="8">Glutamate 5-kinase</fullName>
        <ecNumber evidence="8">2.7.2.11</ecNumber>
    </recommendedName>
    <alternativeName>
        <fullName evidence="8">Gamma-glutamyl kinase</fullName>
        <shortName evidence="8">GK</shortName>
    </alternativeName>
</protein>
<feature type="binding site" evidence="8">
    <location>
        <position position="145"/>
    </location>
    <ligand>
        <name>substrate</name>
    </ligand>
</feature>
<dbReference type="Pfam" id="PF00696">
    <property type="entry name" value="AA_kinase"/>
    <property type="match status" value="1"/>
</dbReference>
<evidence type="ECO:0000256" key="6">
    <source>
        <dbReference type="ARBA" id="ARBA00022777"/>
    </source>
</evidence>
<keyword evidence="3 8" id="KW-0641">Proline biosynthesis</keyword>
<dbReference type="FunFam" id="2.30.130.10:FF:000007">
    <property type="entry name" value="Glutamate 5-kinase"/>
    <property type="match status" value="1"/>
</dbReference>
<dbReference type="SUPFAM" id="SSF88697">
    <property type="entry name" value="PUA domain-like"/>
    <property type="match status" value="1"/>
</dbReference>
<keyword evidence="4 8" id="KW-0808">Transferase</keyword>
<evidence type="ECO:0000313" key="11">
    <source>
        <dbReference type="Proteomes" id="UP000541109"/>
    </source>
</evidence>
<dbReference type="InterPro" id="IPR036393">
    <property type="entry name" value="AceGlu_kinase-like_sf"/>
</dbReference>
<feature type="binding site" evidence="8">
    <location>
        <position position="58"/>
    </location>
    <ligand>
        <name>substrate</name>
    </ligand>
</feature>
<dbReference type="FunFam" id="3.40.1160.10:FF:000018">
    <property type="entry name" value="Glutamate 5-kinase"/>
    <property type="match status" value="1"/>
</dbReference>
<dbReference type="CDD" id="cd21157">
    <property type="entry name" value="PUA_G5K"/>
    <property type="match status" value="1"/>
</dbReference>
<dbReference type="NCBIfam" id="TIGR01027">
    <property type="entry name" value="proB"/>
    <property type="match status" value="1"/>
</dbReference>
<comment type="similarity">
    <text evidence="8">Belongs to the glutamate 5-kinase family.</text>
</comment>
<comment type="function">
    <text evidence="8">Catalyzes the transfer of a phosphate group to glutamate to form L-glutamate 5-phosphate.</text>
</comment>
<dbReference type="EC" id="2.7.2.11" evidence="8"/>
<dbReference type="HAMAP" id="MF_00456">
    <property type="entry name" value="ProB"/>
    <property type="match status" value="1"/>
</dbReference>
<keyword evidence="7 8" id="KW-0067">ATP-binding</keyword>
<comment type="subcellular location">
    <subcellularLocation>
        <location evidence="8">Cytoplasm</location>
    </subcellularLocation>
</comment>
<keyword evidence="2 8" id="KW-0028">Amino-acid biosynthesis</keyword>
<dbReference type="InterPro" id="IPR011529">
    <property type="entry name" value="Glu_5kinase"/>
</dbReference>
<dbReference type="SUPFAM" id="SSF53633">
    <property type="entry name" value="Carbamate kinase-like"/>
    <property type="match status" value="1"/>
</dbReference>
<evidence type="ECO:0000256" key="8">
    <source>
        <dbReference type="HAMAP-Rule" id="MF_00456"/>
    </source>
</evidence>
<comment type="catalytic activity">
    <reaction evidence="8">
        <text>L-glutamate + ATP = L-glutamyl 5-phosphate + ADP</text>
        <dbReference type="Rhea" id="RHEA:14877"/>
        <dbReference type="ChEBI" id="CHEBI:29985"/>
        <dbReference type="ChEBI" id="CHEBI:30616"/>
        <dbReference type="ChEBI" id="CHEBI:58274"/>
        <dbReference type="ChEBI" id="CHEBI:456216"/>
        <dbReference type="EC" id="2.7.2.11"/>
    </reaction>
</comment>
<comment type="caution">
    <text evidence="10">The sequence shown here is derived from an EMBL/GenBank/DDBJ whole genome shotgun (WGS) entry which is preliminary data.</text>
</comment>
<dbReference type="UniPathway" id="UPA00098">
    <property type="reaction ID" value="UER00359"/>
</dbReference>
<dbReference type="PROSITE" id="PS00902">
    <property type="entry name" value="GLUTAMATE_5_KINASE"/>
    <property type="match status" value="1"/>
</dbReference>
<keyword evidence="5 8" id="KW-0547">Nucleotide-binding</keyword>
<dbReference type="InterPro" id="IPR036974">
    <property type="entry name" value="PUA_sf"/>
</dbReference>
<dbReference type="GO" id="GO:0005829">
    <property type="term" value="C:cytosol"/>
    <property type="evidence" value="ECO:0007669"/>
    <property type="project" value="TreeGrafter"/>
</dbReference>
<evidence type="ECO:0000256" key="4">
    <source>
        <dbReference type="ARBA" id="ARBA00022679"/>
    </source>
</evidence>
<keyword evidence="1 8" id="KW-0963">Cytoplasm</keyword>
<dbReference type="Gene3D" id="3.40.1160.10">
    <property type="entry name" value="Acetylglutamate kinase-like"/>
    <property type="match status" value="1"/>
</dbReference>
<dbReference type="PANTHER" id="PTHR43654:SF1">
    <property type="entry name" value="ISOPENTENYL PHOSPHATE KINASE"/>
    <property type="match status" value="1"/>
</dbReference>
<dbReference type="AlphaFoldDB" id="A0A839AE10"/>
<name>A0A839AE10_9HYPH</name>
<dbReference type="InterPro" id="IPR001057">
    <property type="entry name" value="Glu/AcGlu_kinase"/>
</dbReference>
<dbReference type="GO" id="GO:0003723">
    <property type="term" value="F:RNA binding"/>
    <property type="evidence" value="ECO:0007669"/>
    <property type="project" value="InterPro"/>
</dbReference>
<sequence length="385" mass="39981">MATANPKHRLADFKRIVVKIGSALLVEDGRLKRGWLEALADDLKALAAGGAELIVVSSGAIALGRGVLKLPRGPLRLEQAQAAASVGQIALAHAYSEILGARGLSAGQILLTLGDTEERRRYLNARETVSTLLKLGAVPIVNENDTVATSEIRYGDNDRLAARVATMVSADCLVLLSDIDGLYTAPPATNPDAVFLPLVPVVTAEIEGMAGAAGSELSRGGMKTKIEAAKIATGAGTVMAIASGKRQNPLSAIDNGARATWFMAASTPGSARKAWIGGHLEPRGTLRLDSGAVRALASGKSLLPAGVRAIEGSFARGDAVRLVDEAGNDVGRGLVAYDYPDASLILGRNSREIEAILGYPGRAEMIHRDDLVLNGAFQGAGDAVK</sequence>
<proteinExistence type="inferred from homology"/>
<dbReference type="InterPro" id="IPR002478">
    <property type="entry name" value="PUA"/>
</dbReference>
<evidence type="ECO:0000256" key="5">
    <source>
        <dbReference type="ARBA" id="ARBA00022741"/>
    </source>
</evidence>
<dbReference type="GO" id="GO:0005524">
    <property type="term" value="F:ATP binding"/>
    <property type="evidence" value="ECO:0007669"/>
    <property type="project" value="UniProtKB-KW"/>
</dbReference>
<dbReference type="Gene3D" id="2.30.130.10">
    <property type="entry name" value="PUA domain"/>
    <property type="match status" value="1"/>
</dbReference>
<dbReference type="InterPro" id="IPR001048">
    <property type="entry name" value="Asp/Glu/Uridylate_kinase"/>
</dbReference>
<dbReference type="InterPro" id="IPR019797">
    <property type="entry name" value="Glutamate_5-kinase_CS"/>
</dbReference>
<dbReference type="PANTHER" id="PTHR43654">
    <property type="entry name" value="GLUTAMATE 5-KINASE"/>
    <property type="match status" value="1"/>
</dbReference>
<dbReference type="PROSITE" id="PS50890">
    <property type="entry name" value="PUA"/>
    <property type="match status" value="1"/>
</dbReference>
<dbReference type="InterPro" id="IPR005715">
    <property type="entry name" value="Glu_5kinase/COase_Synthase"/>
</dbReference>
<dbReference type="GO" id="GO:0004349">
    <property type="term" value="F:glutamate 5-kinase activity"/>
    <property type="evidence" value="ECO:0007669"/>
    <property type="project" value="UniProtKB-UniRule"/>
</dbReference>
<evidence type="ECO:0000256" key="3">
    <source>
        <dbReference type="ARBA" id="ARBA00022650"/>
    </source>
</evidence>
<keyword evidence="11" id="KW-1185">Reference proteome</keyword>
<dbReference type="InterPro" id="IPR041739">
    <property type="entry name" value="G5K_ProB"/>
</dbReference>
<evidence type="ECO:0000256" key="7">
    <source>
        <dbReference type="ARBA" id="ARBA00022840"/>
    </source>
</evidence>
<accession>A0A839AE10</accession>
<reference evidence="10 11" key="1">
    <citation type="submission" date="2020-07" db="EMBL/GenBank/DDBJ databases">
        <title>Stappia sp., F7233, whole genome shotgun sequencing project.</title>
        <authorList>
            <person name="Jiang S."/>
            <person name="Liu Z.W."/>
            <person name="Du Z.J."/>
        </authorList>
    </citation>
    <scope>NUCLEOTIDE SEQUENCE [LARGE SCALE GENOMIC DNA]</scope>
    <source>
        <strain evidence="10 11">F7233</strain>
    </source>
</reference>
<dbReference type="Pfam" id="PF01472">
    <property type="entry name" value="PUA"/>
    <property type="match status" value="1"/>
</dbReference>
<evidence type="ECO:0000313" key="10">
    <source>
        <dbReference type="EMBL" id="MBA5777047.1"/>
    </source>
</evidence>
<evidence type="ECO:0000256" key="2">
    <source>
        <dbReference type="ARBA" id="ARBA00022605"/>
    </source>
</evidence>
<comment type="caution">
    <text evidence="8">Lacks conserved residue(s) required for the propagation of feature annotation.</text>
</comment>
<dbReference type="GO" id="GO:0055129">
    <property type="term" value="P:L-proline biosynthetic process"/>
    <property type="evidence" value="ECO:0007669"/>
    <property type="project" value="UniProtKB-UniRule"/>
</dbReference>
<dbReference type="PRINTS" id="PR00474">
    <property type="entry name" value="GLU5KINASE"/>
</dbReference>